<sequence length="348" mass="39523">MHQYNDLAIPIAWPDQTARGDELWMAVLKKLGIVKNLNFKVGHAAIVLIEKKSGDLKYFDFGRYIVPRGFGRARSSQFDPRLELETKAIFSDSGELLNLEEILCELTEKESATHGGGRLLCSISERISFNKGVQFAEALVDKGPVLYGALAPNNNSCSRYVAQILVNAMEKSDPRSSKIFFPECLKSSPTSNVVNANDQQVQFCYHKSELERWNMDRKQSLKFQIGLLKPNFISSKAQELPDDNLLGYIDEPIRPEHLPKSAQWLGGLGEGCWFSLMHCGNEAEITKYNYRGEIEYTVVGITEGLFSQHVDYEFSYEIHQHRHVVKQNNEKIIFNTLDINNLTLKQSI</sequence>
<accession>A0A8H9G268</accession>
<comment type="caution">
    <text evidence="3">The sequence shown here is derived from an EMBL/GenBank/DDBJ whole genome shotgun (WGS) entry which is preliminary data.</text>
</comment>
<evidence type="ECO:0000313" key="3">
    <source>
        <dbReference type="EMBL" id="GGE35948.1"/>
    </source>
</evidence>
<proteinExistence type="predicted"/>
<dbReference type="InterPro" id="IPR057382">
    <property type="entry name" value="TseH"/>
</dbReference>
<feature type="domain" description="DUF6695" evidence="1">
    <location>
        <begin position="262"/>
        <end position="336"/>
    </location>
</feature>
<name>A0A8H9G268_9SPHI</name>
<evidence type="ECO:0000313" key="4">
    <source>
        <dbReference type="Proteomes" id="UP000614460"/>
    </source>
</evidence>
<dbReference type="EMBL" id="BMKM01000020">
    <property type="protein sequence ID" value="GGE35948.1"/>
    <property type="molecule type" value="Genomic_DNA"/>
</dbReference>
<dbReference type="InterPro" id="IPR046517">
    <property type="entry name" value="DUF6695"/>
</dbReference>
<evidence type="ECO:0000259" key="2">
    <source>
        <dbReference type="Pfam" id="PF25218"/>
    </source>
</evidence>
<gene>
    <name evidence="3" type="ORF">GCM10011516_36820</name>
</gene>
<feature type="domain" description="Type VI secretion system effector TseH-like" evidence="2">
    <location>
        <begin position="8"/>
        <end position="172"/>
    </location>
</feature>
<dbReference type="Pfam" id="PF25218">
    <property type="entry name" value="TseH"/>
    <property type="match status" value="1"/>
</dbReference>
<dbReference type="AlphaFoldDB" id="A0A8H9G268"/>
<dbReference type="RefSeq" id="WP_182499754.1">
    <property type="nucleotide sequence ID" value="NZ_BMKM01000020.1"/>
</dbReference>
<organism evidence="3 4">
    <name type="scientific">Sphingobacterium cellulitidis</name>
    <dbReference type="NCBI Taxonomy" id="1768011"/>
    <lineage>
        <taxon>Bacteria</taxon>
        <taxon>Pseudomonadati</taxon>
        <taxon>Bacteroidota</taxon>
        <taxon>Sphingobacteriia</taxon>
        <taxon>Sphingobacteriales</taxon>
        <taxon>Sphingobacteriaceae</taxon>
        <taxon>Sphingobacterium</taxon>
    </lineage>
</organism>
<protein>
    <submittedName>
        <fullName evidence="3">Uncharacterized protein</fullName>
    </submittedName>
</protein>
<keyword evidence="4" id="KW-1185">Reference proteome</keyword>
<reference evidence="3" key="2">
    <citation type="submission" date="2020-09" db="EMBL/GenBank/DDBJ databases">
        <authorList>
            <person name="Sun Q."/>
            <person name="Zhou Y."/>
        </authorList>
    </citation>
    <scope>NUCLEOTIDE SEQUENCE</scope>
    <source>
        <strain evidence="3">CGMCC 1.15966</strain>
    </source>
</reference>
<dbReference type="Pfam" id="PF20405">
    <property type="entry name" value="DUF6695"/>
    <property type="match status" value="1"/>
</dbReference>
<dbReference type="Proteomes" id="UP000614460">
    <property type="component" value="Unassembled WGS sequence"/>
</dbReference>
<reference evidence="3" key="1">
    <citation type="journal article" date="2014" name="Int. J. Syst. Evol. Microbiol.">
        <title>Complete genome sequence of Corynebacterium casei LMG S-19264T (=DSM 44701T), isolated from a smear-ripened cheese.</title>
        <authorList>
            <consortium name="US DOE Joint Genome Institute (JGI-PGF)"/>
            <person name="Walter F."/>
            <person name="Albersmeier A."/>
            <person name="Kalinowski J."/>
            <person name="Ruckert C."/>
        </authorList>
    </citation>
    <scope>NUCLEOTIDE SEQUENCE</scope>
    <source>
        <strain evidence="3">CGMCC 1.15966</strain>
    </source>
</reference>
<evidence type="ECO:0000259" key="1">
    <source>
        <dbReference type="Pfam" id="PF20405"/>
    </source>
</evidence>